<dbReference type="RefSeq" id="WP_182168648.1">
    <property type="nucleotide sequence ID" value="NZ_JACFXU010000013.1"/>
</dbReference>
<evidence type="ECO:0000256" key="1">
    <source>
        <dbReference type="ARBA" id="ARBA00023015"/>
    </source>
</evidence>
<gene>
    <name evidence="4" type="ORF">H2508_01540</name>
</gene>
<name>A0A7W2TTS2_9GAMM</name>
<organism evidence="4 5">
    <name type="scientific">Sediminihaliea albiluteola</name>
    <dbReference type="NCBI Taxonomy" id="2758564"/>
    <lineage>
        <taxon>Bacteria</taxon>
        <taxon>Pseudomonadati</taxon>
        <taxon>Pseudomonadota</taxon>
        <taxon>Gammaproteobacteria</taxon>
        <taxon>Cellvibrionales</taxon>
        <taxon>Halieaceae</taxon>
        <taxon>Sediminihaliea</taxon>
    </lineage>
</organism>
<evidence type="ECO:0000313" key="4">
    <source>
        <dbReference type="EMBL" id="MBA6411791.1"/>
    </source>
</evidence>
<accession>A0A7W2TTS2</accession>
<keyword evidence="1" id="KW-0805">Transcription regulation</keyword>
<dbReference type="SUPFAM" id="SSF48498">
    <property type="entry name" value="Tetracyclin repressor-like, C-terminal domain"/>
    <property type="match status" value="1"/>
</dbReference>
<dbReference type="Gene3D" id="1.10.10.60">
    <property type="entry name" value="Homeodomain-like"/>
    <property type="match status" value="1"/>
</dbReference>
<dbReference type="Gene3D" id="1.10.357.10">
    <property type="entry name" value="Tetracycline Repressor, domain 2"/>
    <property type="match status" value="1"/>
</dbReference>
<dbReference type="Pfam" id="PF16859">
    <property type="entry name" value="TetR_C_11"/>
    <property type="match status" value="1"/>
</dbReference>
<dbReference type="Proteomes" id="UP000539350">
    <property type="component" value="Unassembled WGS sequence"/>
</dbReference>
<dbReference type="AlphaFoldDB" id="A0A7W2TTS2"/>
<reference evidence="4 5" key="1">
    <citation type="submission" date="2020-07" db="EMBL/GenBank/DDBJ databases">
        <title>Halieaceae bacterium, F7430, whole genome shotgun sequencing project.</title>
        <authorList>
            <person name="Jiang S."/>
            <person name="Liu Z.W."/>
            <person name="Du Z.J."/>
        </authorList>
    </citation>
    <scope>NUCLEOTIDE SEQUENCE [LARGE SCALE GENOMIC DNA]</scope>
    <source>
        <strain evidence="4 5">F7430</strain>
    </source>
</reference>
<evidence type="ECO:0000259" key="3">
    <source>
        <dbReference type="Pfam" id="PF16859"/>
    </source>
</evidence>
<dbReference type="InterPro" id="IPR036271">
    <property type="entry name" value="Tet_transcr_reg_TetR-rel_C_sf"/>
</dbReference>
<protein>
    <submittedName>
        <fullName evidence="4">TetR/AcrR family transcriptional regulator C-terminal ligand-binding domain-containing protein</fullName>
    </submittedName>
</protein>
<dbReference type="SUPFAM" id="SSF46689">
    <property type="entry name" value="Homeodomain-like"/>
    <property type="match status" value="1"/>
</dbReference>
<dbReference type="EMBL" id="JACFXU010000013">
    <property type="protein sequence ID" value="MBA6411791.1"/>
    <property type="molecule type" value="Genomic_DNA"/>
</dbReference>
<keyword evidence="2" id="KW-0804">Transcription</keyword>
<proteinExistence type="predicted"/>
<keyword evidence="5" id="KW-1185">Reference proteome</keyword>
<dbReference type="InterPro" id="IPR009057">
    <property type="entry name" value="Homeodomain-like_sf"/>
</dbReference>
<evidence type="ECO:0000256" key="2">
    <source>
        <dbReference type="ARBA" id="ARBA00023163"/>
    </source>
</evidence>
<sequence length="196" mass="21634">MTNTKPRSGDLRPGGRTREIKNNVATSVLELIKSGNIQFSYSELAAASGVHKTTLYRRWPTHIDLIRVAIEIHNQSFSLESKNNWHDNAEAIVRSLADFLSDPTEVAINRALLANPQAAESLVSVEYWQPIQNLLKSMVVEAQAAGELAEDIDPQTVIMTIVSPLIISTTLGFGTKSKETLITQLSRLARSYAYSP</sequence>
<dbReference type="InterPro" id="IPR011075">
    <property type="entry name" value="TetR_C"/>
</dbReference>
<comment type="caution">
    <text evidence="4">The sequence shown here is derived from an EMBL/GenBank/DDBJ whole genome shotgun (WGS) entry which is preliminary data.</text>
</comment>
<evidence type="ECO:0000313" key="5">
    <source>
        <dbReference type="Proteomes" id="UP000539350"/>
    </source>
</evidence>
<feature type="domain" description="Tetracyclin repressor-like C-terminal" evidence="3">
    <location>
        <begin position="89"/>
        <end position="172"/>
    </location>
</feature>